<dbReference type="OrthoDB" id="3199465at2"/>
<gene>
    <name evidence="1" type="ORF">SAMN02745111_01388</name>
</gene>
<keyword evidence="2" id="KW-1185">Reference proteome</keyword>
<evidence type="ECO:0000313" key="2">
    <source>
        <dbReference type="Proteomes" id="UP000190814"/>
    </source>
</evidence>
<sequence length="278" mass="33021">MGNNINKETKEIAGFEGMNIFLYFRKKKEYLEKILVELKKRSYEQDNCLKTEKRNNFIQYVVYKKGNPQNLKYITKSNLSIAKSIAQRDYEKQVVKSIEEEIKCIERFFKTMPEITYEQVYDKLVEGRKKLVTPIVMTDEEYAKKWQEQTFVAKKLESGLVGYETQRGEIVRSKSEVIIADALYFAKIPYHYEKPLKVGNKVVHPDFTVLNVKNRKEYYWEHLGLLDDEDYLNKFLIKLDSYEKNGIRSGEKLILTKETKKHPLNTANVKEMIKYYLK</sequence>
<dbReference type="AlphaFoldDB" id="A0A1T4VQ42"/>
<dbReference type="STRING" id="39495.SAMN02745111_01388"/>
<dbReference type="Proteomes" id="UP000190814">
    <property type="component" value="Unassembled WGS sequence"/>
</dbReference>
<evidence type="ECO:0000313" key="1">
    <source>
        <dbReference type="EMBL" id="SKA67076.1"/>
    </source>
</evidence>
<accession>A0A1T4VQ42</accession>
<dbReference type="EMBL" id="FUXZ01000008">
    <property type="protein sequence ID" value="SKA67076.1"/>
    <property type="molecule type" value="Genomic_DNA"/>
</dbReference>
<organism evidence="1 2">
    <name type="scientific">Eubacterium uniforme</name>
    <dbReference type="NCBI Taxonomy" id="39495"/>
    <lineage>
        <taxon>Bacteria</taxon>
        <taxon>Bacillati</taxon>
        <taxon>Bacillota</taxon>
        <taxon>Clostridia</taxon>
        <taxon>Eubacteriales</taxon>
        <taxon>Eubacteriaceae</taxon>
        <taxon>Eubacterium</taxon>
    </lineage>
</organism>
<proteinExistence type="predicted"/>
<protein>
    <submittedName>
        <fullName evidence="1">Uncharacterized protein</fullName>
    </submittedName>
</protein>
<name>A0A1T4VQ42_9FIRM</name>
<reference evidence="1 2" key="1">
    <citation type="submission" date="2017-02" db="EMBL/GenBank/DDBJ databases">
        <authorList>
            <person name="Peterson S.W."/>
        </authorList>
    </citation>
    <scope>NUCLEOTIDE SEQUENCE [LARGE SCALE GENOMIC DNA]</scope>
    <source>
        <strain evidence="1 2">ATCC 35992</strain>
    </source>
</reference>
<dbReference type="RefSeq" id="WP_078766266.1">
    <property type="nucleotide sequence ID" value="NZ_FUXZ01000008.1"/>
</dbReference>